<evidence type="ECO:0000313" key="2">
    <source>
        <dbReference type="Proteomes" id="UP000597341"/>
    </source>
</evidence>
<proteinExistence type="predicted"/>
<dbReference type="EMBL" id="BNAD01000024">
    <property type="protein sequence ID" value="GHE19404.1"/>
    <property type="molecule type" value="Genomic_DNA"/>
</dbReference>
<keyword evidence="2" id="KW-1185">Reference proteome</keyword>
<name>A0ABQ3HS24_9ACTN</name>
<evidence type="ECO:0008006" key="3">
    <source>
        <dbReference type="Google" id="ProtNLM"/>
    </source>
</evidence>
<gene>
    <name evidence="1" type="ORF">GCM10011376_40140</name>
</gene>
<comment type="caution">
    <text evidence="1">The sequence shown here is derived from an EMBL/GenBank/DDBJ whole genome shotgun (WGS) entry which is preliminary data.</text>
</comment>
<protein>
    <recommendedName>
        <fullName evidence="3">DUF4304 domain-containing protein</fullName>
    </recommendedName>
</protein>
<organism evidence="1 2">
    <name type="scientific">Nocardioides flavus</name>
    <name type="common">ex Wang et al. 2016</name>
    <dbReference type="NCBI Taxonomy" id="2058780"/>
    <lineage>
        <taxon>Bacteria</taxon>
        <taxon>Bacillati</taxon>
        <taxon>Actinomycetota</taxon>
        <taxon>Actinomycetes</taxon>
        <taxon>Propionibacteriales</taxon>
        <taxon>Nocardioidaceae</taxon>
        <taxon>Nocardioides</taxon>
    </lineage>
</organism>
<accession>A0ABQ3HS24</accession>
<dbReference type="Proteomes" id="UP000597341">
    <property type="component" value="Unassembled WGS sequence"/>
</dbReference>
<evidence type="ECO:0000313" key="1">
    <source>
        <dbReference type="EMBL" id="GHE19404.1"/>
    </source>
</evidence>
<reference evidence="2" key="1">
    <citation type="journal article" date="2019" name="Int. J. Syst. Evol. Microbiol.">
        <title>The Global Catalogue of Microorganisms (GCM) 10K type strain sequencing project: providing services to taxonomists for standard genome sequencing and annotation.</title>
        <authorList>
            <consortium name="The Broad Institute Genomics Platform"/>
            <consortium name="The Broad Institute Genome Sequencing Center for Infectious Disease"/>
            <person name="Wu L."/>
            <person name="Ma J."/>
        </authorList>
    </citation>
    <scope>NUCLEOTIDE SEQUENCE [LARGE SCALE GENOMIC DNA]</scope>
    <source>
        <strain evidence="2">CGMCC 1.12791</strain>
    </source>
</reference>
<sequence length="200" mass="22039">MKATEWKRVVKPLLPDDDWAFRGRAVYRTPVRHVAVGLLAEGSGWSTGVYVHRLRLPLFVPGEDWTLDWSDRLGGGAHTWSTDDGAELSATVARALCEIGDEQDALRHIADPVEKVNWRMLEDVAGSRVLLGQGGRALRTIEDALAEPRGRSWDSDLVDRLEELQQLLREDGLAGAERVLEARAGRTAGALGISRPSSPR</sequence>